<comment type="similarity">
    <text evidence="1">Belongs to the 14-3-3 family.</text>
</comment>
<dbReference type="EMBL" id="MPUH01000408">
    <property type="protein sequence ID" value="OMJ80790.1"/>
    <property type="molecule type" value="Genomic_DNA"/>
</dbReference>
<dbReference type="Proteomes" id="UP000187209">
    <property type="component" value="Unassembled WGS sequence"/>
</dbReference>
<dbReference type="OrthoDB" id="10260625at2759"/>
<dbReference type="InterPro" id="IPR023410">
    <property type="entry name" value="14-3-3_domain"/>
</dbReference>
<proteinExistence type="inferred from homology"/>
<protein>
    <recommendedName>
        <fullName evidence="2">14-3-3 domain-containing protein</fullName>
    </recommendedName>
</protein>
<evidence type="ECO:0000313" key="3">
    <source>
        <dbReference type="EMBL" id="OMJ80790.1"/>
    </source>
</evidence>
<keyword evidence="4" id="KW-1185">Reference proteome</keyword>
<dbReference type="SUPFAM" id="SSF48445">
    <property type="entry name" value="14-3-3 protein"/>
    <property type="match status" value="1"/>
</dbReference>
<evidence type="ECO:0000256" key="1">
    <source>
        <dbReference type="ARBA" id="ARBA00006141"/>
    </source>
</evidence>
<dbReference type="AlphaFoldDB" id="A0A1R2BVJ1"/>
<organism evidence="3 4">
    <name type="scientific">Stentor coeruleus</name>
    <dbReference type="NCBI Taxonomy" id="5963"/>
    <lineage>
        <taxon>Eukaryota</taxon>
        <taxon>Sar</taxon>
        <taxon>Alveolata</taxon>
        <taxon>Ciliophora</taxon>
        <taxon>Postciliodesmatophora</taxon>
        <taxon>Heterotrichea</taxon>
        <taxon>Heterotrichida</taxon>
        <taxon>Stentoridae</taxon>
        <taxon>Stentor</taxon>
    </lineage>
</organism>
<evidence type="ECO:0000259" key="2">
    <source>
        <dbReference type="SMART" id="SM00101"/>
    </source>
</evidence>
<dbReference type="PRINTS" id="PR00305">
    <property type="entry name" value="1433ZETA"/>
</dbReference>
<dbReference type="SMART" id="SM00101">
    <property type="entry name" value="14_3_3"/>
    <property type="match status" value="1"/>
</dbReference>
<dbReference type="Gene3D" id="1.20.190.20">
    <property type="entry name" value="14-3-3 domain"/>
    <property type="match status" value="1"/>
</dbReference>
<dbReference type="PANTHER" id="PTHR18860">
    <property type="entry name" value="14-3-3 PROTEIN"/>
    <property type="match status" value="1"/>
</dbReference>
<dbReference type="InterPro" id="IPR000308">
    <property type="entry name" value="14-3-3"/>
</dbReference>
<sequence>MNNPDYLNSLNPNDLLFLTKISEQSDRYNDMLTFIKAYIRKTSHDLSKEEQMLFSGAFYYISNLHKHSIRVLKFQEIKEEQQNNISKKILSEKYREKIEIEFLSLCKDLLIILEENLLPRATNSESRGFYLNLRGIYYSKMFDSTTYSKNAIEKINVERVFNEDWDKIKNDLSPAHPLRLGYAVKIMEFYFEIMLNTKKSCEIAKNAADEAICDIENLSQENRRDSEIIIKLLKENIELMLS</sequence>
<accession>A0A1R2BVJ1</accession>
<dbReference type="PIRSF" id="PIRSF000868">
    <property type="entry name" value="14-3-3"/>
    <property type="match status" value="1"/>
</dbReference>
<evidence type="ECO:0000313" key="4">
    <source>
        <dbReference type="Proteomes" id="UP000187209"/>
    </source>
</evidence>
<feature type="domain" description="14-3-3" evidence="2">
    <location>
        <begin position="13"/>
        <end position="242"/>
    </location>
</feature>
<name>A0A1R2BVJ1_9CILI</name>
<dbReference type="Pfam" id="PF00244">
    <property type="entry name" value="14-3-3"/>
    <property type="match status" value="1"/>
</dbReference>
<dbReference type="InterPro" id="IPR036815">
    <property type="entry name" value="14-3-3_dom_sf"/>
</dbReference>
<gene>
    <name evidence="3" type="ORF">SteCoe_18898</name>
</gene>
<comment type="caution">
    <text evidence="3">The sequence shown here is derived from an EMBL/GenBank/DDBJ whole genome shotgun (WGS) entry which is preliminary data.</text>
</comment>
<reference evidence="3 4" key="1">
    <citation type="submission" date="2016-11" db="EMBL/GenBank/DDBJ databases">
        <title>The macronuclear genome of Stentor coeruleus: a giant cell with tiny introns.</title>
        <authorList>
            <person name="Slabodnick M."/>
            <person name="Ruby J.G."/>
            <person name="Reiff S.B."/>
            <person name="Swart E.C."/>
            <person name="Gosai S."/>
            <person name="Prabakaran S."/>
            <person name="Witkowska E."/>
            <person name="Larue G.E."/>
            <person name="Fisher S."/>
            <person name="Freeman R.M."/>
            <person name="Gunawardena J."/>
            <person name="Chu W."/>
            <person name="Stover N.A."/>
            <person name="Gregory B.D."/>
            <person name="Nowacki M."/>
            <person name="Derisi J."/>
            <person name="Roy S.W."/>
            <person name="Marshall W.F."/>
            <person name="Sood P."/>
        </authorList>
    </citation>
    <scope>NUCLEOTIDE SEQUENCE [LARGE SCALE GENOMIC DNA]</scope>
    <source>
        <strain evidence="3">WM001</strain>
    </source>
</reference>